<dbReference type="Proteomes" id="UP000727907">
    <property type="component" value="Unassembled WGS sequence"/>
</dbReference>
<dbReference type="EMBL" id="JAHOPB010000001">
    <property type="protein sequence ID" value="MBU8875635.1"/>
    <property type="molecule type" value="Genomic_DNA"/>
</dbReference>
<dbReference type="PANTHER" id="PTHR15004">
    <property type="entry name" value="GLUTAMYL-TRNA(GLN) AMIDOTRANSFERASE SUBUNIT C, MITOCHONDRIAL"/>
    <property type="match status" value="1"/>
</dbReference>
<dbReference type="NCBIfam" id="TIGR00135">
    <property type="entry name" value="gatC"/>
    <property type="match status" value="1"/>
</dbReference>
<dbReference type="InterPro" id="IPR003837">
    <property type="entry name" value="GatC"/>
</dbReference>
<protein>
    <recommendedName>
        <fullName evidence="1">Aspartyl/glutamyl-tRNA(Asn/Gln) amidotransferase subunit C</fullName>
        <shortName evidence="1">Asp/Glu-ADT subunit C</shortName>
        <ecNumber evidence="1">6.3.5.-</ecNumber>
    </recommendedName>
</protein>
<keyword evidence="3" id="KW-1185">Reference proteome</keyword>
<comment type="subunit">
    <text evidence="1">Heterotrimer of A, B and C subunits.</text>
</comment>
<comment type="function">
    <text evidence="1">Allows the formation of correctly charged Asn-tRNA(Asn) or Gln-tRNA(Gln) through the transamidation of misacylated Asp-tRNA(Asn) or Glu-tRNA(Gln) in organisms which lack either or both of asparaginyl-tRNA or glutaminyl-tRNA synthetases. The reaction takes place in the presence of glutamine and ATP through an activated phospho-Asp-tRNA(Asn) or phospho-Glu-tRNA(Gln).</text>
</comment>
<dbReference type="Pfam" id="PF02686">
    <property type="entry name" value="GatC"/>
    <property type="match status" value="1"/>
</dbReference>
<keyword evidence="1" id="KW-0648">Protein biosynthesis</keyword>
<comment type="catalytic activity">
    <reaction evidence="1">
        <text>L-glutamyl-tRNA(Gln) + L-glutamine + ATP + H2O = L-glutaminyl-tRNA(Gln) + L-glutamate + ADP + phosphate + H(+)</text>
        <dbReference type="Rhea" id="RHEA:17521"/>
        <dbReference type="Rhea" id="RHEA-COMP:9681"/>
        <dbReference type="Rhea" id="RHEA-COMP:9684"/>
        <dbReference type="ChEBI" id="CHEBI:15377"/>
        <dbReference type="ChEBI" id="CHEBI:15378"/>
        <dbReference type="ChEBI" id="CHEBI:29985"/>
        <dbReference type="ChEBI" id="CHEBI:30616"/>
        <dbReference type="ChEBI" id="CHEBI:43474"/>
        <dbReference type="ChEBI" id="CHEBI:58359"/>
        <dbReference type="ChEBI" id="CHEBI:78520"/>
        <dbReference type="ChEBI" id="CHEBI:78521"/>
        <dbReference type="ChEBI" id="CHEBI:456216"/>
    </reaction>
</comment>
<comment type="catalytic activity">
    <reaction evidence="1">
        <text>L-aspartyl-tRNA(Asn) + L-glutamine + ATP + H2O = L-asparaginyl-tRNA(Asn) + L-glutamate + ADP + phosphate + 2 H(+)</text>
        <dbReference type="Rhea" id="RHEA:14513"/>
        <dbReference type="Rhea" id="RHEA-COMP:9674"/>
        <dbReference type="Rhea" id="RHEA-COMP:9677"/>
        <dbReference type="ChEBI" id="CHEBI:15377"/>
        <dbReference type="ChEBI" id="CHEBI:15378"/>
        <dbReference type="ChEBI" id="CHEBI:29985"/>
        <dbReference type="ChEBI" id="CHEBI:30616"/>
        <dbReference type="ChEBI" id="CHEBI:43474"/>
        <dbReference type="ChEBI" id="CHEBI:58359"/>
        <dbReference type="ChEBI" id="CHEBI:78515"/>
        <dbReference type="ChEBI" id="CHEBI:78516"/>
        <dbReference type="ChEBI" id="CHEBI:456216"/>
    </reaction>
</comment>
<evidence type="ECO:0000313" key="3">
    <source>
        <dbReference type="Proteomes" id="UP000727907"/>
    </source>
</evidence>
<reference evidence="2 3" key="1">
    <citation type="submission" date="2021-06" db="EMBL/GenBank/DDBJ databases">
        <authorList>
            <person name="Lee D.H."/>
        </authorList>
    </citation>
    <scope>NUCLEOTIDE SEQUENCE [LARGE SCALE GENOMIC DNA]</scope>
    <source>
        <strain evidence="2 3">MMS21-HV4-11</strain>
    </source>
</reference>
<gene>
    <name evidence="1 2" type="primary">gatC</name>
    <name evidence="2" type="ORF">KQ910_17810</name>
</gene>
<proteinExistence type="inferred from homology"/>
<accession>A0ABS6IML6</accession>
<sequence>MSLDKDTVARIARLARLKVPDEELAPLAGELSGIFAWIEQLNEVDTKNVEPMSSVSDVTLPMRADKVTDGGVAAKVLANAPGGAVYVDPSDRNAGGFFTVPKVVE</sequence>
<keyword evidence="1" id="KW-0067">ATP-binding</keyword>
<dbReference type="HAMAP" id="MF_00122">
    <property type="entry name" value="GatC"/>
    <property type="match status" value="1"/>
</dbReference>
<comment type="similarity">
    <text evidence="1">Belongs to the GatC family.</text>
</comment>
<evidence type="ECO:0000256" key="1">
    <source>
        <dbReference type="HAMAP-Rule" id="MF_00122"/>
    </source>
</evidence>
<keyword evidence="1" id="KW-0547">Nucleotide-binding</keyword>
<evidence type="ECO:0000313" key="2">
    <source>
        <dbReference type="EMBL" id="MBU8875635.1"/>
    </source>
</evidence>
<keyword evidence="1" id="KW-0436">Ligase</keyword>
<name>A0ABS6IML6_9HYPH</name>
<dbReference type="RefSeq" id="WP_216963182.1">
    <property type="nucleotide sequence ID" value="NZ_JAHOPB010000001.1"/>
</dbReference>
<organism evidence="2 3">
    <name type="scientific">Reyranella humidisoli</name>
    <dbReference type="NCBI Taxonomy" id="2849149"/>
    <lineage>
        <taxon>Bacteria</taxon>
        <taxon>Pseudomonadati</taxon>
        <taxon>Pseudomonadota</taxon>
        <taxon>Alphaproteobacteria</taxon>
        <taxon>Hyphomicrobiales</taxon>
        <taxon>Reyranellaceae</taxon>
        <taxon>Reyranella</taxon>
    </lineage>
</organism>
<dbReference type="EC" id="6.3.5.-" evidence="1"/>
<dbReference type="PANTHER" id="PTHR15004:SF0">
    <property type="entry name" value="GLUTAMYL-TRNA(GLN) AMIDOTRANSFERASE SUBUNIT C, MITOCHONDRIAL"/>
    <property type="match status" value="1"/>
</dbReference>
<comment type="caution">
    <text evidence="2">The sequence shown here is derived from an EMBL/GenBank/DDBJ whole genome shotgun (WGS) entry which is preliminary data.</text>
</comment>